<dbReference type="InterPro" id="IPR013249">
    <property type="entry name" value="RNA_pol_sigma70_r4_t2"/>
</dbReference>
<gene>
    <name evidence="8" type="primary">rpoE_18</name>
    <name evidence="8" type="ORF">GCM10017581_051630</name>
</gene>
<reference evidence="8" key="2">
    <citation type="submission" date="2023-01" db="EMBL/GenBank/DDBJ databases">
        <authorList>
            <person name="Sun Q."/>
            <person name="Evtushenko L."/>
        </authorList>
    </citation>
    <scope>NUCLEOTIDE SEQUENCE</scope>
    <source>
        <strain evidence="8">VKM Ac-1321</strain>
    </source>
</reference>
<dbReference type="NCBIfam" id="TIGR02937">
    <property type="entry name" value="sigma70-ECF"/>
    <property type="match status" value="1"/>
</dbReference>
<dbReference type="Proteomes" id="UP001143480">
    <property type="component" value="Unassembled WGS sequence"/>
</dbReference>
<dbReference type="Gene3D" id="1.10.1740.10">
    <property type="match status" value="1"/>
</dbReference>
<keyword evidence="3" id="KW-0731">Sigma factor</keyword>
<organism evidence="8 9">
    <name type="scientific">Dactylosporangium matsuzakiense</name>
    <dbReference type="NCBI Taxonomy" id="53360"/>
    <lineage>
        <taxon>Bacteria</taxon>
        <taxon>Bacillati</taxon>
        <taxon>Actinomycetota</taxon>
        <taxon>Actinomycetes</taxon>
        <taxon>Micromonosporales</taxon>
        <taxon>Micromonosporaceae</taxon>
        <taxon>Dactylosporangium</taxon>
    </lineage>
</organism>
<feature type="domain" description="RNA polymerase sigma factor 70 region 4 type 2" evidence="7">
    <location>
        <begin position="120"/>
        <end position="171"/>
    </location>
</feature>
<reference evidence="8" key="1">
    <citation type="journal article" date="2014" name="Int. J. Syst. Evol. Microbiol.">
        <title>Complete genome sequence of Corynebacterium casei LMG S-19264T (=DSM 44701T), isolated from a smear-ripened cheese.</title>
        <authorList>
            <consortium name="US DOE Joint Genome Institute (JGI-PGF)"/>
            <person name="Walter F."/>
            <person name="Albersmeier A."/>
            <person name="Kalinowski J."/>
            <person name="Ruckert C."/>
        </authorList>
    </citation>
    <scope>NUCLEOTIDE SEQUENCE</scope>
    <source>
        <strain evidence="8">VKM Ac-1321</strain>
    </source>
</reference>
<sequence length="180" mass="20022">MDPEGNLLIADGFTALYDRHAQALYRYCARRVGPDLAEDAVAQTFLVAYEKRHTVEAGADPLPWLFGIATNVLFRHRRDEVRGYRALARTGADPLLVPLSAESHAARTDERVDAGRRARTIARVLAKLPARQRDVLLLYAVADLSYAEIAEALHLPLGTVQSALHRARTKLRKALDESKN</sequence>
<evidence type="ECO:0000313" key="9">
    <source>
        <dbReference type="Proteomes" id="UP001143480"/>
    </source>
</evidence>
<feature type="domain" description="RNA polymerase sigma-70 region 2" evidence="6">
    <location>
        <begin position="16"/>
        <end position="82"/>
    </location>
</feature>
<dbReference type="Pfam" id="PF04542">
    <property type="entry name" value="Sigma70_r2"/>
    <property type="match status" value="1"/>
</dbReference>
<dbReference type="Pfam" id="PF08281">
    <property type="entry name" value="Sigma70_r4_2"/>
    <property type="match status" value="1"/>
</dbReference>
<comment type="similarity">
    <text evidence="1">Belongs to the sigma-70 factor family. ECF subfamily.</text>
</comment>
<evidence type="ECO:0000256" key="4">
    <source>
        <dbReference type="ARBA" id="ARBA00023125"/>
    </source>
</evidence>
<dbReference type="GO" id="GO:0006352">
    <property type="term" value="P:DNA-templated transcription initiation"/>
    <property type="evidence" value="ECO:0007669"/>
    <property type="project" value="InterPro"/>
</dbReference>
<evidence type="ECO:0000256" key="5">
    <source>
        <dbReference type="ARBA" id="ARBA00023163"/>
    </source>
</evidence>
<dbReference type="PANTHER" id="PTHR43133">
    <property type="entry name" value="RNA POLYMERASE ECF-TYPE SIGMA FACTO"/>
    <property type="match status" value="1"/>
</dbReference>
<dbReference type="CDD" id="cd06171">
    <property type="entry name" value="Sigma70_r4"/>
    <property type="match status" value="1"/>
</dbReference>
<evidence type="ECO:0000259" key="7">
    <source>
        <dbReference type="Pfam" id="PF08281"/>
    </source>
</evidence>
<keyword evidence="9" id="KW-1185">Reference proteome</keyword>
<dbReference type="InterPro" id="IPR007627">
    <property type="entry name" value="RNA_pol_sigma70_r2"/>
</dbReference>
<dbReference type="InterPro" id="IPR039425">
    <property type="entry name" value="RNA_pol_sigma-70-like"/>
</dbReference>
<dbReference type="SUPFAM" id="SSF88659">
    <property type="entry name" value="Sigma3 and sigma4 domains of RNA polymerase sigma factors"/>
    <property type="match status" value="1"/>
</dbReference>
<proteinExistence type="inferred from homology"/>
<dbReference type="SUPFAM" id="SSF88946">
    <property type="entry name" value="Sigma2 domain of RNA polymerase sigma factors"/>
    <property type="match status" value="1"/>
</dbReference>
<dbReference type="InterPro" id="IPR013324">
    <property type="entry name" value="RNA_pol_sigma_r3/r4-like"/>
</dbReference>
<dbReference type="RefSeq" id="WP_261961431.1">
    <property type="nucleotide sequence ID" value="NZ_BAAAXA010000001.1"/>
</dbReference>
<dbReference type="InterPro" id="IPR013325">
    <property type="entry name" value="RNA_pol_sigma_r2"/>
</dbReference>
<evidence type="ECO:0000313" key="8">
    <source>
        <dbReference type="EMBL" id="GLL03418.1"/>
    </source>
</evidence>
<evidence type="ECO:0000256" key="1">
    <source>
        <dbReference type="ARBA" id="ARBA00010641"/>
    </source>
</evidence>
<name>A0A9W6NNN6_9ACTN</name>
<keyword evidence="2" id="KW-0805">Transcription regulation</keyword>
<evidence type="ECO:0000259" key="6">
    <source>
        <dbReference type="Pfam" id="PF04542"/>
    </source>
</evidence>
<dbReference type="GO" id="GO:0016987">
    <property type="term" value="F:sigma factor activity"/>
    <property type="evidence" value="ECO:0007669"/>
    <property type="project" value="UniProtKB-KW"/>
</dbReference>
<dbReference type="PANTHER" id="PTHR43133:SF8">
    <property type="entry name" value="RNA POLYMERASE SIGMA FACTOR HI_1459-RELATED"/>
    <property type="match status" value="1"/>
</dbReference>
<dbReference type="InterPro" id="IPR036388">
    <property type="entry name" value="WH-like_DNA-bd_sf"/>
</dbReference>
<keyword evidence="4" id="KW-0238">DNA-binding</keyword>
<protein>
    <submittedName>
        <fullName evidence="8">DNA-directed RNA polymerase sigma-70 factor</fullName>
    </submittedName>
</protein>
<dbReference type="AlphaFoldDB" id="A0A9W6NNN6"/>
<dbReference type="EMBL" id="BSFP01000033">
    <property type="protein sequence ID" value="GLL03418.1"/>
    <property type="molecule type" value="Genomic_DNA"/>
</dbReference>
<accession>A0A9W6NNN6</accession>
<comment type="caution">
    <text evidence="8">The sequence shown here is derived from an EMBL/GenBank/DDBJ whole genome shotgun (WGS) entry which is preliminary data.</text>
</comment>
<dbReference type="InterPro" id="IPR014284">
    <property type="entry name" value="RNA_pol_sigma-70_dom"/>
</dbReference>
<keyword evidence="8" id="KW-0240">DNA-directed RNA polymerase</keyword>
<keyword evidence="5" id="KW-0804">Transcription</keyword>
<evidence type="ECO:0000256" key="3">
    <source>
        <dbReference type="ARBA" id="ARBA00023082"/>
    </source>
</evidence>
<evidence type="ECO:0000256" key="2">
    <source>
        <dbReference type="ARBA" id="ARBA00023015"/>
    </source>
</evidence>
<dbReference type="GO" id="GO:0003677">
    <property type="term" value="F:DNA binding"/>
    <property type="evidence" value="ECO:0007669"/>
    <property type="project" value="UniProtKB-KW"/>
</dbReference>
<dbReference type="GO" id="GO:0000428">
    <property type="term" value="C:DNA-directed RNA polymerase complex"/>
    <property type="evidence" value="ECO:0007669"/>
    <property type="project" value="UniProtKB-KW"/>
</dbReference>
<dbReference type="Gene3D" id="1.10.10.10">
    <property type="entry name" value="Winged helix-like DNA-binding domain superfamily/Winged helix DNA-binding domain"/>
    <property type="match status" value="1"/>
</dbReference>